<evidence type="ECO:0000313" key="3">
    <source>
        <dbReference type="Proteomes" id="UP000246991"/>
    </source>
</evidence>
<evidence type="ECO:0000313" key="2">
    <source>
        <dbReference type="EMBL" id="PWW78364.1"/>
    </source>
</evidence>
<organism evidence="2 3">
    <name type="scientific">Tuber magnatum</name>
    <name type="common">white Piedmont truffle</name>
    <dbReference type="NCBI Taxonomy" id="42249"/>
    <lineage>
        <taxon>Eukaryota</taxon>
        <taxon>Fungi</taxon>
        <taxon>Dikarya</taxon>
        <taxon>Ascomycota</taxon>
        <taxon>Pezizomycotina</taxon>
        <taxon>Pezizomycetes</taxon>
        <taxon>Pezizales</taxon>
        <taxon>Tuberaceae</taxon>
        <taxon>Tuber</taxon>
    </lineage>
</organism>
<comment type="caution">
    <text evidence="2">The sequence shown here is derived from an EMBL/GenBank/DDBJ whole genome shotgun (WGS) entry which is preliminary data.</text>
</comment>
<evidence type="ECO:0000256" key="1">
    <source>
        <dbReference type="SAM" id="Coils"/>
    </source>
</evidence>
<feature type="coiled-coil region" evidence="1">
    <location>
        <begin position="12"/>
        <end position="85"/>
    </location>
</feature>
<keyword evidence="3" id="KW-1185">Reference proteome</keyword>
<sequence length="97" mass="11044">MPSANQPPTPQVTELINRLAELEDALSDLREENKVRYETLRELEQDDEITEETREGCIYALKADIGSAEEEIYNHEDEIEEINAILEAMGYGVETSD</sequence>
<keyword evidence="1" id="KW-0175">Coiled coil</keyword>
<dbReference type="Proteomes" id="UP000246991">
    <property type="component" value="Unassembled WGS sequence"/>
</dbReference>
<reference evidence="2 3" key="1">
    <citation type="submission" date="2018-03" db="EMBL/GenBank/DDBJ databases">
        <title>Genomes of Pezizomycetes fungi and the evolution of truffles.</title>
        <authorList>
            <person name="Murat C."/>
            <person name="Payen T."/>
            <person name="Noel B."/>
            <person name="Kuo A."/>
            <person name="Martin F.M."/>
        </authorList>
    </citation>
    <scope>NUCLEOTIDE SEQUENCE [LARGE SCALE GENOMIC DNA]</scope>
    <source>
        <strain evidence="2">091103-1</strain>
    </source>
</reference>
<protein>
    <submittedName>
        <fullName evidence="2">Uncharacterized protein</fullName>
    </submittedName>
</protein>
<name>A0A317SVR3_9PEZI</name>
<gene>
    <name evidence="2" type="ORF">C7212DRAFT_323807</name>
</gene>
<accession>A0A317SVR3</accession>
<dbReference type="EMBL" id="PYWC01000016">
    <property type="protein sequence ID" value="PWW78364.1"/>
    <property type="molecule type" value="Genomic_DNA"/>
</dbReference>
<proteinExistence type="predicted"/>
<dbReference type="AlphaFoldDB" id="A0A317SVR3"/>